<evidence type="ECO:0000256" key="4">
    <source>
        <dbReference type="ARBA" id="ARBA00004556"/>
    </source>
</evidence>
<keyword evidence="10" id="KW-0132">Cell division</keyword>
<evidence type="ECO:0000256" key="14">
    <source>
        <dbReference type="ARBA" id="ARBA00023306"/>
    </source>
</evidence>
<dbReference type="GO" id="GO:0051301">
    <property type="term" value="P:cell division"/>
    <property type="evidence" value="ECO:0007669"/>
    <property type="project" value="UniProtKB-KW"/>
</dbReference>
<keyword evidence="13" id="KW-0966">Cell projection</keyword>
<dbReference type="Ensembl" id="ENSCCNT00000033170.1">
    <property type="protein sequence ID" value="ENSCCNP00000026138.1"/>
    <property type="gene ID" value="ENSCCNG00000025400.1"/>
</dbReference>
<evidence type="ECO:0000313" key="18">
    <source>
        <dbReference type="Ensembl" id="ENSCCNP00000026138.1"/>
    </source>
</evidence>
<feature type="domain" description="Ataxin-10" evidence="17">
    <location>
        <begin position="343"/>
        <end position="433"/>
    </location>
</feature>
<evidence type="ECO:0000256" key="12">
    <source>
        <dbReference type="ARBA" id="ARBA00023212"/>
    </source>
</evidence>
<evidence type="ECO:0000256" key="3">
    <source>
        <dbReference type="ARBA" id="ARBA00004214"/>
    </source>
</evidence>
<evidence type="ECO:0000259" key="17">
    <source>
        <dbReference type="Pfam" id="PF09759"/>
    </source>
</evidence>
<keyword evidence="11" id="KW-0832">Ubl conjugation</keyword>
<evidence type="ECO:0000256" key="15">
    <source>
        <dbReference type="ARBA" id="ARBA00045173"/>
    </source>
</evidence>
<dbReference type="InterPro" id="IPR016024">
    <property type="entry name" value="ARM-type_fold"/>
</dbReference>
<dbReference type="AlphaFoldDB" id="A0A8C0XCP5"/>
<dbReference type="FunFam" id="1.25.10.10:FF:000897">
    <property type="entry name" value="Ataxin-10"/>
    <property type="match status" value="1"/>
</dbReference>
<dbReference type="GO" id="GO:0048471">
    <property type="term" value="C:perinuclear region of cytoplasm"/>
    <property type="evidence" value="ECO:0007669"/>
    <property type="project" value="UniProtKB-SubCell"/>
</dbReference>
<evidence type="ECO:0000256" key="5">
    <source>
        <dbReference type="ARBA" id="ARBA00008384"/>
    </source>
</evidence>
<dbReference type="GO" id="GO:0005814">
    <property type="term" value="C:centriole"/>
    <property type="evidence" value="ECO:0007669"/>
    <property type="project" value="UniProtKB-SubCell"/>
</dbReference>
<dbReference type="Pfam" id="PF09759">
    <property type="entry name" value="Atx10homo_assoc"/>
    <property type="match status" value="1"/>
</dbReference>
<dbReference type="PANTHER" id="PTHR13255">
    <property type="entry name" value="ATAXIN-10"/>
    <property type="match status" value="1"/>
</dbReference>
<evidence type="ECO:0000256" key="2">
    <source>
        <dbReference type="ARBA" id="ARBA00004120"/>
    </source>
</evidence>
<dbReference type="FunFam" id="1.25.10.10:FF:000390">
    <property type="entry name" value="Ataxin-10"/>
    <property type="match status" value="1"/>
</dbReference>
<dbReference type="SUPFAM" id="SSF48371">
    <property type="entry name" value="ARM repeat"/>
    <property type="match status" value="1"/>
</dbReference>
<keyword evidence="12" id="KW-0206">Cytoskeleton</keyword>
<keyword evidence="7" id="KW-0488">Methylation</keyword>
<comment type="similarity">
    <text evidence="5">Belongs to the ataxin-10 family.</text>
</comment>
<evidence type="ECO:0000256" key="9">
    <source>
        <dbReference type="ARBA" id="ARBA00022553"/>
    </source>
</evidence>
<organism evidence="18">
    <name type="scientific">Castor canadensis</name>
    <name type="common">American beaver</name>
    <dbReference type="NCBI Taxonomy" id="51338"/>
    <lineage>
        <taxon>Eukaryota</taxon>
        <taxon>Metazoa</taxon>
        <taxon>Chordata</taxon>
        <taxon>Craniata</taxon>
        <taxon>Vertebrata</taxon>
        <taxon>Euteleostomi</taxon>
        <taxon>Mammalia</taxon>
        <taxon>Eutheria</taxon>
        <taxon>Euarchontoglires</taxon>
        <taxon>Glires</taxon>
        <taxon>Rodentia</taxon>
        <taxon>Castorimorpha</taxon>
        <taxon>Castoridae</taxon>
        <taxon>Castor</taxon>
    </lineage>
</organism>
<dbReference type="InterPro" id="IPR011989">
    <property type="entry name" value="ARM-like"/>
</dbReference>
<dbReference type="GO" id="GO:0005829">
    <property type="term" value="C:cytosol"/>
    <property type="evidence" value="ECO:0007669"/>
    <property type="project" value="TreeGrafter"/>
</dbReference>
<name>A0A8C0XCP5_CASCN</name>
<comment type="function">
    <text evidence="15">May play a role in the regulation of cytokinesis. May play a role in signaling by stimulating protein glycosylation. Induces neuritogenesis by activating the Ras-MAP kinase pathway and is necessary for the survival of cerebellar neurons. Does not appear to play a major role in ciliogenesis.</text>
</comment>
<dbReference type="GO" id="GO:0005929">
    <property type="term" value="C:cilium"/>
    <property type="evidence" value="ECO:0007669"/>
    <property type="project" value="UniProtKB-ARBA"/>
</dbReference>
<evidence type="ECO:0000256" key="10">
    <source>
        <dbReference type="ARBA" id="ARBA00022618"/>
    </source>
</evidence>
<keyword evidence="8" id="KW-0963">Cytoplasm</keyword>
<sequence length="448" mass="50369">MAAPRPPPARLSGVMVPAPIQDLEALRALTALFKEQRNRETAPRTIFQRVLDILKKSSHAVELACRDPSQVEHLTSSLQLITECFRCLRNACIECPVNQNSIRNLDTIGVAVDLILLFRELRVEQDSLLTAFRCGLQFLGNVASRNEDSQSIVWVHAFPELFMSCLNHPDKKIVAYCSMILFTSLNPERMKELEENLNIAINVIEAHQKQPESEWPVTVLDLMIAKMVGDEQLTKDDIPVFLRHAELIASSFVDQCRTVLKLTSEQHTEDEEALATIRLLDVLCEMTSNTELLGYLQVFPGLLERVIELLRLIHAAGKDTTNIFSTSGCVKPEGDISNMAEGFKSHLIRLIGNMCYKNKDNQDKVNELDGIPLILDSCNIDDSNPFLTQWVVYAVRNLTEDNSRNQDLIAKMEDQGLADASLLKKMGFEVEKRGEKLILKSTSDSPPL</sequence>
<dbReference type="Gene3D" id="1.25.10.10">
    <property type="entry name" value="Leucine-rich Repeat Variant"/>
    <property type="match status" value="2"/>
</dbReference>
<dbReference type="GO" id="GO:0031175">
    <property type="term" value="P:neuron projection development"/>
    <property type="evidence" value="ECO:0007669"/>
    <property type="project" value="TreeGrafter"/>
</dbReference>
<dbReference type="InterPro" id="IPR051374">
    <property type="entry name" value="Ataxin-10/CTR86_families"/>
</dbReference>
<dbReference type="InterPro" id="IPR019156">
    <property type="entry name" value="Ataxin-10_domain"/>
</dbReference>
<evidence type="ECO:0000256" key="13">
    <source>
        <dbReference type="ARBA" id="ARBA00023273"/>
    </source>
</evidence>
<evidence type="ECO:0000256" key="1">
    <source>
        <dbReference type="ARBA" id="ARBA00004114"/>
    </source>
</evidence>
<accession>A0A8C0XCP5</accession>
<proteinExistence type="inferred from homology"/>
<evidence type="ECO:0000256" key="11">
    <source>
        <dbReference type="ARBA" id="ARBA00022843"/>
    </source>
</evidence>
<dbReference type="GO" id="GO:0030496">
    <property type="term" value="C:midbody"/>
    <property type="evidence" value="ECO:0007669"/>
    <property type="project" value="UniProtKB-SubCell"/>
</dbReference>
<evidence type="ECO:0000256" key="8">
    <source>
        <dbReference type="ARBA" id="ARBA00022490"/>
    </source>
</evidence>
<keyword evidence="14" id="KW-0131">Cell cycle</keyword>
<gene>
    <name evidence="18" type="primary">Atxn10</name>
</gene>
<protein>
    <recommendedName>
        <fullName evidence="6">Ataxin-10</fullName>
    </recommendedName>
    <alternativeName>
        <fullName evidence="16">Spinocerebellar ataxia type 10 protein homolog</fullName>
    </alternativeName>
</protein>
<comment type="subcellular location">
    <subcellularLocation>
        <location evidence="2">Cytoplasm</location>
        <location evidence="2">Cytoskeleton</location>
        <location evidence="2">Cilium basal body</location>
    </subcellularLocation>
    <subcellularLocation>
        <location evidence="1">Cytoplasm</location>
        <location evidence="1">Cytoskeleton</location>
        <location evidence="1">Microtubule organizing center</location>
        <location evidence="1">Centrosome</location>
        <location evidence="1">Centriole</location>
    </subcellularLocation>
    <subcellularLocation>
        <location evidence="4">Cytoplasm</location>
        <location evidence="4">Perinuclear region</location>
    </subcellularLocation>
    <subcellularLocation>
        <location evidence="3">Midbody</location>
    </subcellularLocation>
</comment>
<dbReference type="PANTHER" id="PTHR13255:SF0">
    <property type="entry name" value="ATAXIN-10"/>
    <property type="match status" value="1"/>
</dbReference>
<keyword evidence="9" id="KW-0597">Phosphoprotein</keyword>
<evidence type="ECO:0000256" key="16">
    <source>
        <dbReference type="ARBA" id="ARBA00076018"/>
    </source>
</evidence>
<evidence type="ECO:0000256" key="6">
    <source>
        <dbReference type="ARBA" id="ARBA00018804"/>
    </source>
</evidence>
<reference evidence="18" key="1">
    <citation type="submission" date="2023-09" db="UniProtKB">
        <authorList>
            <consortium name="Ensembl"/>
        </authorList>
    </citation>
    <scope>IDENTIFICATION</scope>
</reference>
<evidence type="ECO:0000256" key="7">
    <source>
        <dbReference type="ARBA" id="ARBA00022481"/>
    </source>
</evidence>